<dbReference type="PANTHER" id="PTHR43685:SF2">
    <property type="entry name" value="GLYCOSYLTRANSFERASE 2-LIKE DOMAIN-CONTAINING PROTEIN"/>
    <property type="match status" value="1"/>
</dbReference>
<organism evidence="3">
    <name type="scientific">freshwater metagenome</name>
    <dbReference type="NCBI Taxonomy" id="449393"/>
    <lineage>
        <taxon>unclassified sequences</taxon>
        <taxon>metagenomes</taxon>
        <taxon>ecological metagenomes</taxon>
    </lineage>
</organism>
<accession>A0A6J6C9I4</accession>
<dbReference type="CDD" id="cd00761">
    <property type="entry name" value="Glyco_tranf_GTA_type"/>
    <property type="match status" value="1"/>
</dbReference>
<dbReference type="Gene3D" id="3.90.550.10">
    <property type="entry name" value="Spore Coat Polysaccharide Biosynthesis Protein SpsA, Chain A"/>
    <property type="match status" value="1"/>
</dbReference>
<proteinExistence type="predicted"/>
<evidence type="ECO:0000259" key="2">
    <source>
        <dbReference type="Pfam" id="PF00535"/>
    </source>
</evidence>
<dbReference type="PANTHER" id="PTHR43685">
    <property type="entry name" value="GLYCOSYLTRANSFERASE"/>
    <property type="match status" value="1"/>
</dbReference>
<sequence>MAVTVDLLVWGKWKQNWPLGSVKSLSSSIPRAAAEIEDLIATTQADWLLFWDPLLGEPDVELVAALVQERADAWHSGLCFGLAGEPEEHDYIHPIWPLALDADASIDSVSWRLTLSALLVKTDVLRTLGGLDAAFEGTTGAGLELGRRMIDRGAVVMHTPRLVNGRGSLSDRLSEHDRFVFLRRVFGRKWVRYAALRRSMAHFRPLKVRSALRSSAAATSATKRPGSADQVVTRDSVTSPENPTITVVLPTLGRYELLRPVLEQLRKQTLPAQQVVVVDQNDVDKRDHAIYEEFADLNLEVIFQVERGQWLARNAAVEQATGEWIAFVDDDSEVGPDFLEQHLEGLHRYDADLSTGASLAVIGAPIPENYAFFRVADQWDSGNGMCHRSLFERFGLFDQQFDRQRRGDAEFGLRVQLGGCLVIHNPHAIRVHLKAQEGGLRTFGSLDGFRHRDRTSPLPLPSMVYYTKRYHSKRQVREDLMIGLSQAIVPYELKRRASPRQWMGFVAGEAVHVPSTVKRVRASLRIADEMVEDGPRIPKL</sequence>
<dbReference type="InterPro" id="IPR001173">
    <property type="entry name" value="Glyco_trans_2-like"/>
</dbReference>
<dbReference type="InterPro" id="IPR050834">
    <property type="entry name" value="Glycosyltransf_2"/>
</dbReference>
<gene>
    <name evidence="3" type="ORF">UFOPK1358_01413</name>
</gene>
<feature type="domain" description="Glycosyltransferase 2-like" evidence="2">
    <location>
        <begin position="246"/>
        <end position="361"/>
    </location>
</feature>
<name>A0A6J6C9I4_9ZZZZ</name>
<protein>
    <submittedName>
        <fullName evidence="3">Unannotated protein</fullName>
    </submittedName>
</protein>
<dbReference type="Pfam" id="PF00535">
    <property type="entry name" value="Glycos_transf_2"/>
    <property type="match status" value="1"/>
</dbReference>
<dbReference type="AlphaFoldDB" id="A0A6J6C9I4"/>
<dbReference type="SUPFAM" id="SSF53448">
    <property type="entry name" value="Nucleotide-diphospho-sugar transferases"/>
    <property type="match status" value="1"/>
</dbReference>
<feature type="region of interest" description="Disordered" evidence="1">
    <location>
        <begin position="217"/>
        <end position="238"/>
    </location>
</feature>
<evidence type="ECO:0000256" key="1">
    <source>
        <dbReference type="SAM" id="MobiDB-lite"/>
    </source>
</evidence>
<dbReference type="InterPro" id="IPR029044">
    <property type="entry name" value="Nucleotide-diphossugar_trans"/>
</dbReference>
<evidence type="ECO:0000313" key="3">
    <source>
        <dbReference type="EMBL" id="CAB4547697.1"/>
    </source>
</evidence>
<dbReference type="EMBL" id="CAEZSF010000154">
    <property type="protein sequence ID" value="CAB4547697.1"/>
    <property type="molecule type" value="Genomic_DNA"/>
</dbReference>
<reference evidence="3" key="1">
    <citation type="submission" date="2020-05" db="EMBL/GenBank/DDBJ databases">
        <authorList>
            <person name="Chiriac C."/>
            <person name="Salcher M."/>
            <person name="Ghai R."/>
            <person name="Kavagutti S V."/>
        </authorList>
    </citation>
    <scope>NUCLEOTIDE SEQUENCE</scope>
</reference>